<protein>
    <submittedName>
        <fullName evidence="1">Uncharacterized protein</fullName>
    </submittedName>
</protein>
<dbReference type="Proteomes" id="UP000198937">
    <property type="component" value="Unassembled WGS sequence"/>
</dbReference>
<evidence type="ECO:0000313" key="1">
    <source>
        <dbReference type="EMBL" id="SCL55777.1"/>
    </source>
</evidence>
<dbReference type="AlphaFoldDB" id="A0A1C6UP19"/>
<proteinExistence type="predicted"/>
<accession>A0A1C6UP19</accession>
<dbReference type="STRING" id="683228.GA0070617_3053"/>
<evidence type="ECO:0000313" key="2">
    <source>
        <dbReference type="Proteomes" id="UP000198937"/>
    </source>
</evidence>
<keyword evidence="2" id="KW-1185">Reference proteome</keyword>
<name>A0A1C6UP19_9ACTN</name>
<dbReference type="EMBL" id="FMIA01000002">
    <property type="protein sequence ID" value="SCL55777.1"/>
    <property type="molecule type" value="Genomic_DNA"/>
</dbReference>
<organism evidence="1 2">
    <name type="scientific">Micromonospora yangpuensis</name>
    <dbReference type="NCBI Taxonomy" id="683228"/>
    <lineage>
        <taxon>Bacteria</taxon>
        <taxon>Bacillati</taxon>
        <taxon>Actinomycetota</taxon>
        <taxon>Actinomycetes</taxon>
        <taxon>Micromonosporales</taxon>
        <taxon>Micromonosporaceae</taxon>
        <taxon>Micromonospora</taxon>
    </lineage>
</organism>
<sequence>MSDVTTWLVGPDGGIDRAAGFPPGPVSTRPAGDGSLDYYLVRPAGDGRSARRDGGVGAPDGILVEEFVLDREHCAVRLDSAGWTAGERRWWRAAAFSRAVRSDPAVRARVVPVDRDEAAAVLRLFGGADLPDERTLRGYFRDGTPLRTAAPLRLGGEVTAGFHDTRVHRILFANDLTPPGLADLRARWPLTVTGDLADPLARVIGTAELRVGDDAFRWELRRIGTVSAWCVDLTSDLAGPHDDALRPMLRQLTTAMRRQGLIPVTIERFA</sequence>
<reference evidence="1 2" key="1">
    <citation type="submission" date="2016-06" db="EMBL/GenBank/DDBJ databases">
        <authorList>
            <person name="Kjaerup R.B."/>
            <person name="Dalgaard T.S."/>
            <person name="Juul-Madsen H.R."/>
        </authorList>
    </citation>
    <scope>NUCLEOTIDE SEQUENCE [LARGE SCALE GENOMIC DNA]</scope>
    <source>
        <strain evidence="1 2">DSM 45577</strain>
    </source>
</reference>
<gene>
    <name evidence="1" type="ORF">GA0070617_3053</name>
</gene>